<reference evidence="10 11" key="1">
    <citation type="submission" date="2018-06" db="EMBL/GenBank/DDBJ databases">
        <title>Complete Genomes of Monosporascus.</title>
        <authorList>
            <person name="Robinson A.J."/>
            <person name="Natvig D.O."/>
        </authorList>
    </citation>
    <scope>NUCLEOTIDE SEQUENCE [LARGE SCALE GENOMIC DNA]</scope>
    <source>
        <strain evidence="10 11">CBS 609.92</strain>
    </source>
</reference>
<evidence type="ECO:0000256" key="7">
    <source>
        <dbReference type="RuleBase" id="RU003823"/>
    </source>
</evidence>
<feature type="compositionally biased region" description="Low complexity" evidence="8">
    <location>
        <begin position="754"/>
        <end position="764"/>
    </location>
</feature>
<dbReference type="InterPro" id="IPR018192">
    <property type="entry name" value="Ribosomal_uS5_N_CS"/>
</dbReference>
<feature type="compositionally biased region" description="Low complexity" evidence="8">
    <location>
        <begin position="818"/>
        <end position="834"/>
    </location>
</feature>
<dbReference type="SUPFAM" id="SSF54768">
    <property type="entry name" value="dsRNA-binding domain-like"/>
    <property type="match status" value="1"/>
</dbReference>
<dbReference type="Gene3D" id="3.30.230.10">
    <property type="match status" value="1"/>
</dbReference>
<feature type="compositionally biased region" description="Basic and acidic residues" evidence="8">
    <location>
        <begin position="15"/>
        <end position="24"/>
    </location>
</feature>
<proteinExistence type="inferred from homology"/>
<dbReference type="PANTHER" id="PTHR13718">
    <property type="entry name" value="RIBOSOMAL S SUBUNIT"/>
    <property type="match status" value="1"/>
</dbReference>
<organism evidence="10 11">
    <name type="scientific">Monosporascus cannonballus</name>
    <dbReference type="NCBI Taxonomy" id="155416"/>
    <lineage>
        <taxon>Eukaryota</taxon>
        <taxon>Fungi</taxon>
        <taxon>Dikarya</taxon>
        <taxon>Ascomycota</taxon>
        <taxon>Pezizomycotina</taxon>
        <taxon>Sordariomycetes</taxon>
        <taxon>Xylariomycetidae</taxon>
        <taxon>Xylariales</taxon>
        <taxon>Xylariales incertae sedis</taxon>
        <taxon>Monosporascus</taxon>
    </lineage>
</organism>
<feature type="domain" description="S5 DRBM" evidence="9">
    <location>
        <begin position="84"/>
        <end position="147"/>
    </location>
</feature>
<accession>A0ABY0HCV0</accession>
<evidence type="ECO:0000313" key="10">
    <source>
        <dbReference type="EMBL" id="RYO87643.1"/>
    </source>
</evidence>
<keyword evidence="2 6" id="KW-0689">Ribosomal protein</keyword>
<dbReference type="NCBIfam" id="TIGR01020">
    <property type="entry name" value="uS5_euk_arch"/>
    <property type="match status" value="1"/>
</dbReference>
<dbReference type="Gene3D" id="3.30.160.20">
    <property type="match status" value="1"/>
</dbReference>
<feature type="region of interest" description="Disordered" evidence="8">
    <location>
        <begin position="681"/>
        <end position="843"/>
    </location>
</feature>
<name>A0ABY0HCV0_9PEZI</name>
<dbReference type="InterPro" id="IPR013810">
    <property type="entry name" value="Ribosomal_uS5_N"/>
</dbReference>
<dbReference type="InterPro" id="IPR020568">
    <property type="entry name" value="Ribosomal_Su5_D2-typ_SF"/>
</dbReference>
<feature type="region of interest" description="Disordered" evidence="8">
    <location>
        <begin position="632"/>
        <end position="659"/>
    </location>
</feature>
<comment type="caution">
    <text evidence="10">The sequence shown here is derived from an EMBL/GenBank/DDBJ whole genome shotgun (WGS) entry which is preliminary data.</text>
</comment>
<evidence type="ECO:0000256" key="1">
    <source>
        <dbReference type="ARBA" id="ARBA00008945"/>
    </source>
</evidence>
<evidence type="ECO:0000259" key="9">
    <source>
        <dbReference type="PROSITE" id="PS50881"/>
    </source>
</evidence>
<dbReference type="PROSITE" id="PS00585">
    <property type="entry name" value="RIBOSOMAL_S5"/>
    <property type="match status" value="1"/>
</dbReference>
<dbReference type="PANTHER" id="PTHR13718:SF4">
    <property type="entry name" value="40S RIBOSOMAL PROTEIN S2"/>
    <property type="match status" value="1"/>
</dbReference>
<evidence type="ECO:0000256" key="4">
    <source>
        <dbReference type="ARBA" id="ARBA00035255"/>
    </source>
</evidence>
<keyword evidence="3 6" id="KW-0687">Ribonucleoprotein</keyword>
<dbReference type="InterPro" id="IPR005324">
    <property type="entry name" value="Ribosomal_uS5_C"/>
</dbReference>
<feature type="compositionally biased region" description="Low complexity" evidence="8">
    <location>
        <begin position="864"/>
        <end position="881"/>
    </location>
</feature>
<evidence type="ECO:0000313" key="11">
    <source>
        <dbReference type="Proteomes" id="UP000294003"/>
    </source>
</evidence>
<dbReference type="InterPro" id="IPR014721">
    <property type="entry name" value="Ribsml_uS5_D2-typ_fold_subgr"/>
</dbReference>
<evidence type="ECO:0000256" key="5">
    <source>
        <dbReference type="ARBA" id="ARBA00035407"/>
    </source>
</evidence>
<feature type="region of interest" description="Disordered" evidence="8">
    <location>
        <begin position="510"/>
        <end position="585"/>
    </location>
</feature>
<keyword evidence="11" id="KW-1185">Reference proteome</keyword>
<dbReference type="InterPro" id="IPR005711">
    <property type="entry name" value="Ribosomal_uS5_euk/arc"/>
</dbReference>
<feature type="compositionally biased region" description="Basic and acidic residues" evidence="8">
    <location>
        <begin position="640"/>
        <end position="659"/>
    </location>
</feature>
<sequence>MADRGGARGGGFASRGDRGGDRGRGRGRGRGRRGGAKDSEKEWQPVTKLGRLVKAGKIKSMEEIYLHSLPIKEYQIVDFFLPKLKDEVMKIKPVQKQTRAGQRTRFKAIVIIGDSEGHVGLGIKTSKEVATAIRAAIIIAKLSVIPVRRGYWGTNLGLPHSLPVKESGKCGSVTVRLIPAPRGTQIVASPAVKRLLQLAGIEDAYTSSSGSTKTLENTLKATFAAISNTYGFLTPNLWSETQLIRSPLEEYADTLREASILKLLDLADVLYLPRLRTFPRPSFGSDRFFPNPVLQIPLLRMVPPGPPPGMGRLAMGALLISPSVLAVIAYPTLASELQPPCKRRRCTKQTLRNGCPAWAGFPTSSPGLVEALTGSGNSSRGRHRAGDLNSLVPAVISDAIPPDGLPLLNQLAPSPPCSSAALAHGRPRLAGLANLLGNVLSAAPPPQAGKIINLVTSQAAATDVAPLANALAAPAAPSSVGGLSEGINSAIDGVVLGIVGGAAVSQIPLASPTGGTPEPDRLCDLSHGHGRRGSAGTAGGDGVSVPGGDGVSVPGGDGVSVPGGGGDSAPVAVSTRGPGAGVETLGPLELQGLNREQQEEPNREQAAYNVAKQAVRNLEEGLNQDLAGCSQVQETGAGDPHLHGHHSNEHDASDDRDNPLELNSRTWQYDATWCPRFWRDSHLTSSRGRGGRATPGRGSYNSLRPRPQPELSRTSNAYAADARSRSASVYSRFSRLSTARDTPPYAPVLDPNCPAATTPGTTTPIGGGAAGSRPGQSPTSNPPGARSNMHSRPYGPGMPPRNKHLHSEHSNNSNPGRVVGSSPTPGLPSPGVVPYGPPPAPTTLASVALAWRMPDADQASAMLRTRWTAARSPATRSSSWTRSRRLPPP</sequence>
<feature type="compositionally biased region" description="Gly residues" evidence="8">
    <location>
        <begin position="536"/>
        <end position="567"/>
    </location>
</feature>
<gene>
    <name evidence="10" type="ORF">DL762_004187</name>
</gene>
<evidence type="ECO:0000256" key="3">
    <source>
        <dbReference type="ARBA" id="ARBA00023274"/>
    </source>
</evidence>
<dbReference type="PROSITE" id="PS50881">
    <property type="entry name" value="S5_DSRBD"/>
    <property type="match status" value="1"/>
</dbReference>
<feature type="region of interest" description="Disordered" evidence="8">
    <location>
        <begin position="1"/>
        <end position="42"/>
    </location>
</feature>
<feature type="compositionally biased region" description="Low complexity" evidence="8">
    <location>
        <begin position="717"/>
        <end position="735"/>
    </location>
</feature>
<dbReference type="Proteomes" id="UP000294003">
    <property type="component" value="Unassembled WGS sequence"/>
</dbReference>
<evidence type="ECO:0000256" key="6">
    <source>
        <dbReference type="PROSITE-ProRule" id="PRU00268"/>
    </source>
</evidence>
<evidence type="ECO:0000256" key="2">
    <source>
        <dbReference type="ARBA" id="ARBA00022980"/>
    </source>
</evidence>
<dbReference type="SUPFAM" id="SSF54211">
    <property type="entry name" value="Ribosomal protein S5 domain 2-like"/>
    <property type="match status" value="1"/>
</dbReference>
<feature type="compositionally biased region" description="Basic residues" evidence="8">
    <location>
        <begin position="25"/>
        <end position="34"/>
    </location>
</feature>
<dbReference type="EMBL" id="QJNS01000098">
    <property type="protein sequence ID" value="RYO87643.1"/>
    <property type="molecule type" value="Genomic_DNA"/>
</dbReference>
<comment type="similarity">
    <text evidence="1 7">Belongs to the universal ribosomal protein uS5 family.</text>
</comment>
<protein>
    <recommendedName>
        <fullName evidence="4">Small ribosomal subunit protein uS5</fullName>
    </recommendedName>
    <alternativeName>
        <fullName evidence="5">40S ribosomal protein S2</fullName>
    </alternativeName>
</protein>
<dbReference type="Pfam" id="PF03719">
    <property type="entry name" value="Ribosomal_S5_C"/>
    <property type="match status" value="1"/>
</dbReference>
<feature type="region of interest" description="Disordered" evidence="8">
    <location>
        <begin position="862"/>
        <end position="889"/>
    </location>
</feature>
<evidence type="ECO:0000256" key="8">
    <source>
        <dbReference type="SAM" id="MobiDB-lite"/>
    </source>
</evidence>
<dbReference type="Pfam" id="PF00333">
    <property type="entry name" value="Ribosomal_S5"/>
    <property type="match status" value="1"/>
</dbReference>
<feature type="compositionally biased region" description="Basic and acidic residues" evidence="8">
    <location>
        <begin position="518"/>
        <end position="527"/>
    </location>
</feature>
<dbReference type="InterPro" id="IPR000851">
    <property type="entry name" value="Ribosomal_uS5"/>
</dbReference>